<dbReference type="NCBIfam" id="TIGR00494">
    <property type="entry name" value="crcB"/>
    <property type="match status" value="1"/>
</dbReference>
<gene>
    <name evidence="10" type="primary">fluC</name>
    <name evidence="10" type="synonym">crcB</name>
    <name evidence="11" type="ORF">BHF71_09685</name>
</gene>
<accession>A0A1D2YU25</accession>
<dbReference type="AlphaFoldDB" id="A0A1D2YU25"/>
<dbReference type="STRING" id="337097.BHF71_09685"/>
<dbReference type="GO" id="GO:0005886">
    <property type="term" value="C:plasma membrane"/>
    <property type="evidence" value="ECO:0007669"/>
    <property type="project" value="UniProtKB-SubCell"/>
</dbReference>
<feature type="transmembrane region" description="Helical" evidence="10">
    <location>
        <begin position="100"/>
        <end position="122"/>
    </location>
</feature>
<dbReference type="GO" id="GO:0140114">
    <property type="term" value="P:cellular detoxification of fluoride"/>
    <property type="evidence" value="ECO:0007669"/>
    <property type="project" value="UniProtKB-UniRule"/>
</dbReference>
<proteinExistence type="inferred from homology"/>
<comment type="catalytic activity">
    <reaction evidence="8">
        <text>fluoride(in) = fluoride(out)</text>
        <dbReference type="Rhea" id="RHEA:76159"/>
        <dbReference type="ChEBI" id="CHEBI:17051"/>
    </reaction>
    <physiologicalReaction direction="left-to-right" evidence="8">
        <dbReference type="Rhea" id="RHEA:76160"/>
    </physiologicalReaction>
</comment>
<keyword evidence="12" id="KW-1185">Reference proteome</keyword>
<keyword evidence="10" id="KW-0813">Transport</keyword>
<evidence type="ECO:0000256" key="8">
    <source>
        <dbReference type="ARBA" id="ARBA00035585"/>
    </source>
</evidence>
<evidence type="ECO:0000256" key="5">
    <source>
        <dbReference type="ARBA" id="ARBA00023136"/>
    </source>
</evidence>
<keyword evidence="10" id="KW-0479">Metal-binding</keyword>
<sequence>MNYFYVGIGGFLGAIFRVETGKLLSELYPNHIFPYPTLIINLIGSFLLAYFLTVIRERFSLSPQLILLFSTGFLGSFTTFSTFSVETLRLVQLGAFDQAILYLLSSFILGIFFAWIGVKIALKTTTHDIRANIRRSES</sequence>
<evidence type="ECO:0000256" key="10">
    <source>
        <dbReference type="HAMAP-Rule" id="MF_00454"/>
    </source>
</evidence>
<dbReference type="Pfam" id="PF02537">
    <property type="entry name" value="CRCB"/>
    <property type="match status" value="1"/>
</dbReference>
<evidence type="ECO:0000256" key="6">
    <source>
        <dbReference type="ARBA" id="ARBA00023303"/>
    </source>
</evidence>
<evidence type="ECO:0000256" key="3">
    <source>
        <dbReference type="ARBA" id="ARBA00022692"/>
    </source>
</evidence>
<evidence type="ECO:0000313" key="12">
    <source>
        <dbReference type="Proteomes" id="UP000243739"/>
    </source>
</evidence>
<keyword evidence="3 10" id="KW-0812">Transmembrane</keyword>
<keyword evidence="5 10" id="KW-0472">Membrane</keyword>
<dbReference type="HAMAP" id="MF_00454">
    <property type="entry name" value="FluC"/>
    <property type="match status" value="1"/>
</dbReference>
<feature type="binding site" evidence="10">
    <location>
        <position position="78"/>
    </location>
    <ligand>
        <name>Na(+)</name>
        <dbReference type="ChEBI" id="CHEBI:29101"/>
        <note>structural</note>
    </ligand>
</feature>
<evidence type="ECO:0000256" key="4">
    <source>
        <dbReference type="ARBA" id="ARBA00022989"/>
    </source>
</evidence>
<dbReference type="GO" id="GO:0062054">
    <property type="term" value="F:fluoride channel activity"/>
    <property type="evidence" value="ECO:0007669"/>
    <property type="project" value="UniProtKB-UniRule"/>
</dbReference>
<keyword evidence="6 10" id="KW-0407">Ion channel</keyword>
<keyword evidence="2 10" id="KW-1003">Cell membrane</keyword>
<evidence type="ECO:0000313" key="11">
    <source>
        <dbReference type="EMBL" id="OEF99210.1"/>
    </source>
</evidence>
<dbReference type="PANTHER" id="PTHR28259">
    <property type="entry name" value="FLUORIDE EXPORT PROTEIN 1-RELATED"/>
    <property type="match status" value="1"/>
</dbReference>
<comment type="similarity">
    <text evidence="7 10">Belongs to the fluoride channel Fluc/FEX (TC 1.A.43) family.</text>
</comment>
<organism evidence="11 12">
    <name type="scientific">Vulcanibacillus modesticaldus</name>
    <dbReference type="NCBI Taxonomy" id="337097"/>
    <lineage>
        <taxon>Bacteria</taxon>
        <taxon>Bacillati</taxon>
        <taxon>Bacillota</taxon>
        <taxon>Bacilli</taxon>
        <taxon>Bacillales</taxon>
        <taxon>Bacillaceae</taxon>
        <taxon>Vulcanibacillus</taxon>
    </lineage>
</organism>
<name>A0A1D2YU25_9BACI</name>
<comment type="function">
    <text evidence="9 10">Fluoride-specific ion channel. Important for reducing fluoride concentration in the cell, thus reducing its toxicity.</text>
</comment>
<feature type="transmembrane region" description="Helical" evidence="10">
    <location>
        <begin position="65"/>
        <end position="85"/>
    </location>
</feature>
<dbReference type="InterPro" id="IPR003691">
    <property type="entry name" value="FluC"/>
</dbReference>
<evidence type="ECO:0000256" key="7">
    <source>
        <dbReference type="ARBA" id="ARBA00035120"/>
    </source>
</evidence>
<comment type="caution">
    <text evidence="11">The sequence shown here is derived from an EMBL/GenBank/DDBJ whole genome shotgun (WGS) entry which is preliminary data.</text>
</comment>
<dbReference type="PANTHER" id="PTHR28259:SF1">
    <property type="entry name" value="FLUORIDE EXPORT PROTEIN 1-RELATED"/>
    <property type="match status" value="1"/>
</dbReference>
<dbReference type="EMBL" id="MIJF01000029">
    <property type="protein sequence ID" value="OEF99210.1"/>
    <property type="molecule type" value="Genomic_DNA"/>
</dbReference>
<keyword evidence="10" id="KW-0915">Sodium</keyword>
<comment type="subcellular location">
    <subcellularLocation>
        <location evidence="1 10">Cell membrane</location>
        <topology evidence="1 10">Multi-pass membrane protein</topology>
    </subcellularLocation>
</comment>
<protein>
    <recommendedName>
        <fullName evidence="10">Fluoride-specific ion channel FluC</fullName>
    </recommendedName>
</protein>
<dbReference type="Proteomes" id="UP000243739">
    <property type="component" value="Unassembled WGS sequence"/>
</dbReference>
<comment type="activity regulation">
    <text evidence="10">Na(+) is not transported, but it plays an essential structural role and its presence is essential for fluoride channel function.</text>
</comment>
<dbReference type="RefSeq" id="WP_069656934.1">
    <property type="nucleotide sequence ID" value="NZ_MIJF01000029.1"/>
</dbReference>
<dbReference type="GO" id="GO:0046872">
    <property type="term" value="F:metal ion binding"/>
    <property type="evidence" value="ECO:0007669"/>
    <property type="project" value="UniProtKB-KW"/>
</dbReference>
<evidence type="ECO:0000256" key="9">
    <source>
        <dbReference type="ARBA" id="ARBA00049940"/>
    </source>
</evidence>
<feature type="transmembrane region" description="Helical" evidence="10">
    <location>
        <begin position="32"/>
        <end position="53"/>
    </location>
</feature>
<feature type="binding site" evidence="10">
    <location>
        <position position="75"/>
    </location>
    <ligand>
        <name>Na(+)</name>
        <dbReference type="ChEBI" id="CHEBI:29101"/>
        <note>structural</note>
    </ligand>
</feature>
<evidence type="ECO:0000256" key="2">
    <source>
        <dbReference type="ARBA" id="ARBA00022475"/>
    </source>
</evidence>
<keyword evidence="4 10" id="KW-1133">Transmembrane helix</keyword>
<reference evidence="11 12" key="1">
    <citation type="submission" date="2016-09" db="EMBL/GenBank/DDBJ databases">
        <title>Draft genome sequence for the type strain of Vulcanibacillus modesticaldus BR, a strictly anaerobic, moderately thermophilic, and nitrate-reducing bacterium from deep sea-hydrothermal vents of the Mid-Atlantic Ridge.</title>
        <authorList>
            <person name="Abin C.A."/>
            <person name="Hollibaugh J.T."/>
        </authorList>
    </citation>
    <scope>NUCLEOTIDE SEQUENCE [LARGE SCALE GENOMIC DNA]</scope>
    <source>
        <strain evidence="11 12">BR</strain>
    </source>
</reference>
<evidence type="ECO:0000256" key="1">
    <source>
        <dbReference type="ARBA" id="ARBA00004651"/>
    </source>
</evidence>
<keyword evidence="10" id="KW-0406">Ion transport</keyword>
<dbReference type="OrthoDB" id="9799631at2"/>